<dbReference type="RefSeq" id="XP_062627758.1">
    <property type="nucleotide sequence ID" value="XM_062771774.1"/>
</dbReference>
<gene>
    <name evidence="1" type="ORF">LOC62_04G005247</name>
</gene>
<evidence type="ECO:0000313" key="1">
    <source>
        <dbReference type="EMBL" id="WOO81726.1"/>
    </source>
</evidence>
<sequence>MASPPPAGPQFSLSTPVGLPLEVIENIVVDHTPLEHIIPWRAVAKCFQIRVDKRLKSYYVELVRDPYHCTCNFICHVMPCTRDGHTDRSVLCAEDLLKEGALVKVLLCEDFSHTLVLSNVLKRLGTVHTLQRTGYMPLDTRRFRQLPGITTVVDSVDLTTLYAPFIPRKGPEFVPPVGRPRRSRGEAKSRLRLRIMLDKATGKKHHIEYYHLVEVPPTVRRHIVHISLCQELRANDRHWMMHDLRFQHPPGLGEFLLVLWPHFWPLYWCDPPPTYRPFASIPQTFTSLLAAVATSALDGRPTTVVSADRLSPLLFNENAARAADPTDMVNKVKDIVRQRMRHALEKENNDSKETMEERLERAFDRIRFISLEAWWAELGEPRRRYEGFALGGAGIDKHESYSLELVAQYVAAHPGV</sequence>
<reference evidence="1" key="1">
    <citation type="submission" date="2023-10" db="EMBL/GenBank/DDBJ databases">
        <authorList>
            <person name="Noh H."/>
        </authorList>
    </citation>
    <scope>NUCLEOTIDE SEQUENCE</scope>
    <source>
        <strain evidence="1">DUCC4014</strain>
    </source>
</reference>
<evidence type="ECO:0000313" key="2">
    <source>
        <dbReference type="Proteomes" id="UP000827549"/>
    </source>
</evidence>
<proteinExistence type="predicted"/>
<dbReference type="GeneID" id="87808476"/>
<dbReference type="EMBL" id="CP086717">
    <property type="protein sequence ID" value="WOO81726.1"/>
    <property type="molecule type" value="Genomic_DNA"/>
</dbReference>
<name>A0AAF0YBL5_9TREE</name>
<protein>
    <submittedName>
        <fullName evidence="1">Uncharacterized protein</fullName>
    </submittedName>
</protein>
<dbReference type="AlphaFoldDB" id="A0AAF0YBL5"/>
<keyword evidence="2" id="KW-1185">Reference proteome</keyword>
<accession>A0AAF0YBL5</accession>
<dbReference type="Proteomes" id="UP000827549">
    <property type="component" value="Chromosome 4"/>
</dbReference>
<organism evidence="1 2">
    <name type="scientific">Vanrija pseudolonga</name>
    <dbReference type="NCBI Taxonomy" id="143232"/>
    <lineage>
        <taxon>Eukaryota</taxon>
        <taxon>Fungi</taxon>
        <taxon>Dikarya</taxon>
        <taxon>Basidiomycota</taxon>
        <taxon>Agaricomycotina</taxon>
        <taxon>Tremellomycetes</taxon>
        <taxon>Trichosporonales</taxon>
        <taxon>Trichosporonaceae</taxon>
        <taxon>Vanrija</taxon>
    </lineage>
</organism>